<evidence type="ECO:0000256" key="1">
    <source>
        <dbReference type="SAM" id="MobiDB-lite"/>
    </source>
</evidence>
<reference evidence="2 3" key="1">
    <citation type="submission" date="2016-10" db="EMBL/GenBank/DDBJ databases">
        <title>Genome sequence of the ascomycete fungus Penicillium subrubescens.</title>
        <authorList>
            <person name="De Vries R.P."/>
            <person name="Peng M."/>
            <person name="Dilokpimol A."/>
            <person name="Hilden K."/>
            <person name="Makela M.R."/>
            <person name="Grigoriev I."/>
            <person name="Riley R."/>
            <person name="Granchi Z."/>
        </authorList>
    </citation>
    <scope>NUCLEOTIDE SEQUENCE [LARGE SCALE GENOMIC DNA]</scope>
    <source>
        <strain evidence="2 3">CBS 132785</strain>
    </source>
</reference>
<evidence type="ECO:0000313" key="2">
    <source>
        <dbReference type="EMBL" id="OKP15202.1"/>
    </source>
</evidence>
<name>A0A1Q5URU8_9EURO</name>
<comment type="caution">
    <text evidence="2">The sequence shown here is derived from an EMBL/GenBank/DDBJ whole genome shotgun (WGS) entry which is preliminary data.</text>
</comment>
<keyword evidence="3" id="KW-1185">Reference proteome</keyword>
<sequence length="203" mass="22740">MSNLGEYAAPAVRFSCSASLTPCASAAASEAYEECEESDEDIGFALFDDEPSLPFSQLTNVYEARAFAGLAKTGGKRHTSATAQSDDQDSKASSEGSKVQQRVRLQKFEGYWDWWVTVIAKLLSCYKVITGEETDNLGYPDWKENFATGLVCLYLETRALESKDVWELLREKADKWVKDALEVMRYDHQLIARDLIDELGSCF</sequence>
<accession>A0A1Q5URU8</accession>
<gene>
    <name evidence="2" type="ORF">PENSUB_1416</name>
</gene>
<dbReference type="Proteomes" id="UP000186955">
    <property type="component" value="Unassembled WGS sequence"/>
</dbReference>
<protein>
    <submittedName>
        <fullName evidence="2">Uncharacterized protein</fullName>
    </submittedName>
</protein>
<evidence type="ECO:0000313" key="3">
    <source>
        <dbReference type="Proteomes" id="UP000186955"/>
    </source>
</evidence>
<dbReference type="STRING" id="1316194.A0A1Q5URU8"/>
<feature type="region of interest" description="Disordered" evidence="1">
    <location>
        <begin position="77"/>
        <end position="96"/>
    </location>
</feature>
<dbReference type="EMBL" id="MNBE01000017">
    <property type="protein sequence ID" value="OKP15202.1"/>
    <property type="molecule type" value="Genomic_DNA"/>
</dbReference>
<dbReference type="AlphaFoldDB" id="A0A1Q5URU8"/>
<proteinExistence type="predicted"/>
<organism evidence="2 3">
    <name type="scientific">Penicillium subrubescens</name>
    <dbReference type="NCBI Taxonomy" id="1316194"/>
    <lineage>
        <taxon>Eukaryota</taxon>
        <taxon>Fungi</taxon>
        <taxon>Dikarya</taxon>
        <taxon>Ascomycota</taxon>
        <taxon>Pezizomycotina</taxon>
        <taxon>Eurotiomycetes</taxon>
        <taxon>Eurotiomycetidae</taxon>
        <taxon>Eurotiales</taxon>
        <taxon>Aspergillaceae</taxon>
        <taxon>Penicillium</taxon>
    </lineage>
</organism>